<dbReference type="SUPFAM" id="SSF53448">
    <property type="entry name" value="Nucleotide-diphospho-sugar transferases"/>
    <property type="match status" value="1"/>
</dbReference>
<dbReference type="GO" id="GO:0016757">
    <property type="term" value="F:glycosyltransferase activity"/>
    <property type="evidence" value="ECO:0007669"/>
    <property type="project" value="UniProtKB-KW"/>
</dbReference>
<keyword evidence="6" id="KW-1185">Reference proteome</keyword>
<feature type="transmembrane region" description="Helical" evidence="3">
    <location>
        <begin position="305"/>
        <end position="331"/>
    </location>
</feature>
<accession>A0ABD5UHW3</accession>
<dbReference type="InterPro" id="IPR001173">
    <property type="entry name" value="Glyco_trans_2-like"/>
</dbReference>
<dbReference type="RefSeq" id="WP_304450168.1">
    <property type="nucleotide sequence ID" value="NZ_JARRAH010000006.1"/>
</dbReference>
<dbReference type="PANTHER" id="PTHR43630:SF1">
    <property type="entry name" value="POLY-BETA-1,6-N-ACETYL-D-GLUCOSAMINE SYNTHASE"/>
    <property type="match status" value="1"/>
</dbReference>
<dbReference type="AlphaFoldDB" id="A0ABD5UHW3"/>
<feature type="domain" description="Glycosyltransferase 2-like" evidence="4">
    <location>
        <begin position="46"/>
        <end position="208"/>
    </location>
</feature>
<dbReference type="Proteomes" id="UP001596406">
    <property type="component" value="Unassembled WGS sequence"/>
</dbReference>
<keyword evidence="3" id="KW-0812">Transmembrane</keyword>
<dbReference type="PANTHER" id="PTHR43630">
    <property type="entry name" value="POLY-BETA-1,6-N-ACETYL-D-GLUCOSAMINE SYNTHASE"/>
    <property type="match status" value="1"/>
</dbReference>
<dbReference type="EMBL" id="JBHSXM010000006">
    <property type="protein sequence ID" value="MFC6838479.1"/>
    <property type="molecule type" value="Genomic_DNA"/>
</dbReference>
<dbReference type="EC" id="2.4.-.-" evidence="5"/>
<evidence type="ECO:0000259" key="4">
    <source>
        <dbReference type="Pfam" id="PF00535"/>
    </source>
</evidence>
<comment type="caution">
    <text evidence="5">The sequence shown here is derived from an EMBL/GenBank/DDBJ whole genome shotgun (WGS) entry which is preliminary data.</text>
</comment>
<gene>
    <name evidence="5" type="ORF">ACFQHK_18525</name>
</gene>
<evidence type="ECO:0000313" key="5">
    <source>
        <dbReference type="EMBL" id="MFC6838479.1"/>
    </source>
</evidence>
<keyword evidence="1 5" id="KW-0328">Glycosyltransferase</keyword>
<evidence type="ECO:0000256" key="3">
    <source>
        <dbReference type="SAM" id="Phobius"/>
    </source>
</evidence>
<feature type="transmembrane region" description="Helical" evidence="3">
    <location>
        <begin position="6"/>
        <end position="29"/>
    </location>
</feature>
<sequence length="380" mass="41014">MLALVALGVALLAATALPYVGFLALYAWVRPSGSPAAKRPSEPTVSVVLPTYNEARIVENKLRDLVALDYPMEKVEIVVVDSSTDETPDLVESFFADRDAPASTLIREGDRRGLARALNDGYAAAENEIIVKTDCDARLAPDALREAMANFADPAVDGVTGRNAEVLGGSEVETDYRGIQSHIQTLESHLDSTFIFHGPFSAFRREAVVPIDPGSLADDSELALRIRRNGGRVVFDPAVAYMEAAHSAFAKRRKQKDRRAMGLVRLLVQQRDALGRHGRYGRVVLPFNWLFMLVSPWLLATGLAALVLGAVTTAGVAGLALPAALLAFVAAGSRDVLGPFQPFYALFDAQVSLLSAAVRLPLTSTDGLWEPDAELREAYD</sequence>
<evidence type="ECO:0000256" key="1">
    <source>
        <dbReference type="ARBA" id="ARBA00022676"/>
    </source>
</evidence>
<organism evidence="5 6">
    <name type="scientific">Halomarina ordinaria</name>
    <dbReference type="NCBI Taxonomy" id="3033939"/>
    <lineage>
        <taxon>Archaea</taxon>
        <taxon>Methanobacteriati</taxon>
        <taxon>Methanobacteriota</taxon>
        <taxon>Stenosarchaea group</taxon>
        <taxon>Halobacteria</taxon>
        <taxon>Halobacteriales</taxon>
        <taxon>Natronomonadaceae</taxon>
        <taxon>Halomarina</taxon>
    </lineage>
</organism>
<dbReference type="InterPro" id="IPR029044">
    <property type="entry name" value="Nucleotide-diphossugar_trans"/>
</dbReference>
<keyword evidence="2 5" id="KW-0808">Transferase</keyword>
<protein>
    <submittedName>
        <fullName evidence="5">Glycosyltransferase</fullName>
        <ecNumber evidence="5">2.4.-.-</ecNumber>
    </submittedName>
</protein>
<reference evidence="5 6" key="1">
    <citation type="journal article" date="2019" name="Int. J. Syst. Evol. Microbiol.">
        <title>The Global Catalogue of Microorganisms (GCM) 10K type strain sequencing project: providing services to taxonomists for standard genome sequencing and annotation.</title>
        <authorList>
            <consortium name="The Broad Institute Genomics Platform"/>
            <consortium name="The Broad Institute Genome Sequencing Center for Infectious Disease"/>
            <person name="Wu L."/>
            <person name="Ma J."/>
        </authorList>
    </citation>
    <scope>NUCLEOTIDE SEQUENCE [LARGE SCALE GENOMIC DNA]</scope>
    <source>
        <strain evidence="5 6">PSRA2</strain>
    </source>
</reference>
<keyword evidence="3" id="KW-1133">Transmembrane helix</keyword>
<evidence type="ECO:0000313" key="6">
    <source>
        <dbReference type="Proteomes" id="UP001596406"/>
    </source>
</evidence>
<dbReference type="Pfam" id="PF00535">
    <property type="entry name" value="Glycos_transf_2"/>
    <property type="match status" value="1"/>
</dbReference>
<dbReference type="Gene3D" id="3.90.550.10">
    <property type="entry name" value="Spore Coat Polysaccharide Biosynthesis Protein SpsA, Chain A"/>
    <property type="match status" value="1"/>
</dbReference>
<keyword evidence="3" id="KW-0472">Membrane</keyword>
<name>A0ABD5UHW3_9EURY</name>
<proteinExistence type="predicted"/>
<evidence type="ECO:0000256" key="2">
    <source>
        <dbReference type="ARBA" id="ARBA00022679"/>
    </source>
</evidence>